<gene>
    <name evidence="2" type="ORF">FA047_16690</name>
</gene>
<dbReference type="Proteomes" id="UP000307244">
    <property type="component" value="Unassembled WGS sequence"/>
</dbReference>
<evidence type="ECO:0000313" key="2">
    <source>
        <dbReference type="EMBL" id="TKC04233.1"/>
    </source>
</evidence>
<feature type="region of interest" description="Disordered" evidence="1">
    <location>
        <begin position="215"/>
        <end position="252"/>
    </location>
</feature>
<feature type="compositionally biased region" description="Basic and acidic residues" evidence="1">
    <location>
        <begin position="215"/>
        <end position="234"/>
    </location>
</feature>
<reference evidence="2 3" key="1">
    <citation type="submission" date="2019-04" db="EMBL/GenBank/DDBJ databases">
        <title>Pedobacter sp. RP-3-15 sp. nov., isolated from Arctic soil.</title>
        <authorList>
            <person name="Dahal R.H."/>
            <person name="Kim D.-U."/>
        </authorList>
    </citation>
    <scope>NUCLEOTIDE SEQUENCE [LARGE SCALE GENOMIC DNA]</scope>
    <source>
        <strain evidence="2 3">RP-3-15</strain>
    </source>
</reference>
<organism evidence="2 3">
    <name type="scientific">Pedobacter frigoris</name>
    <dbReference type="NCBI Taxonomy" id="2571272"/>
    <lineage>
        <taxon>Bacteria</taxon>
        <taxon>Pseudomonadati</taxon>
        <taxon>Bacteroidota</taxon>
        <taxon>Sphingobacteriia</taxon>
        <taxon>Sphingobacteriales</taxon>
        <taxon>Sphingobacteriaceae</taxon>
        <taxon>Pedobacter</taxon>
    </lineage>
</organism>
<accession>A0A4U1CF67</accession>
<keyword evidence="3" id="KW-1185">Reference proteome</keyword>
<comment type="caution">
    <text evidence="2">The sequence shown here is derived from an EMBL/GenBank/DDBJ whole genome shotgun (WGS) entry which is preliminary data.</text>
</comment>
<dbReference type="EMBL" id="SWBQ01000005">
    <property type="protein sequence ID" value="TKC04233.1"/>
    <property type="molecule type" value="Genomic_DNA"/>
</dbReference>
<dbReference type="AlphaFoldDB" id="A0A4U1CF67"/>
<protein>
    <submittedName>
        <fullName evidence="2">Uncharacterized protein</fullName>
    </submittedName>
</protein>
<dbReference type="RefSeq" id="WP_136837226.1">
    <property type="nucleotide sequence ID" value="NZ_SWBQ01000005.1"/>
</dbReference>
<dbReference type="OrthoDB" id="6372253at2"/>
<evidence type="ECO:0000313" key="3">
    <source>
        <dbReference type="Proteomes" id="UP000307244"/>
    </source>
</evidence>
<sequence>MNENNLAYLKKTLDRMDFPAEVGDKLAKEIEKQEPEIKLNHEVNRGNETVNYDLNFRKSETTDMYFFNSYNATLKTGNEAHDKTQEFRIRNGNNIGADEAFNLIAGRAVQKSMVNGDGDTYQAWLKVDFSQKDNYGNHNVDQFHDRYGYDLEKAVNKFPIAELAKPEGKAELLASLKAGNSTAVTMTKDSQEAILFIEANPRLRTINIKDEKGVSVKRDQVEIKDKSQSQKIDENQGQQNNQSGRKKQGLSV</sequence>
<name>A0A4U1CF67_9SPHI</name>
<proteinExistence type="predicted"/>
<evidence type="ECO:0000256" key="1">
    <source>
        <dbReference type="SAM" id="MobiDB-lite"/>
    </source>
</evidence>